<dbReference type="InterPro" id="IPR036775">
    <property type="entry name" value="DNA_pol_Y-fam_lit_finger_sf"/>
</dbReference>
<dbReference type="Gene3D" id="3.30.70.270">
    <property type="match status" value="1"/>
</dbReference>
<dbReference type="Pfam" id="PF11799">
    <property type="entry name" value="IMS_C"/>
    <property type="match status" value="1"/>
</dbReference>
<dbReference type="Gene3D" id="1.10.150.20">
    <property type="entry name" value="5' to 3' exonuclease, C-terminal subdomain"/>
    <property type="match status" value="1"/>
</dbReference>
<dbReference type="CDD" id="cd03586">
    <property type="entry name" value="PolY_Pol_IV_kappa"/>
    <property type="match status" value="1"/>
</dbReference>
<name>A0ABV2TC86_9BACT</name>
<dbReference type="SUPFAM" id="SSF56672">
    <property type="entry name" value="DNA/RNA polymerases"/>
    <property type="match status" value="1"/>
</dbReference>
<comment type="catalytic activity">
    <reaction evidence="4">
        <text>DNA(n) + a 2'-deoxyribonucleoside 5'-triphosphate = DNA(n+1) + diphosphate</text>
        <dbReference type="Rhea" id="RHEA:22508"/>
        <dbReference type="Rhea" id="RHEA-COMP:17339"/>
        <dbReference type="Rhea" id="RHEA-COMP:17340"/>
        <dbReference type="ChEBI" id="CHEBI:33019"/>
        <dbReference type="ChEBI" id="CHEBI:61560"/>
        <dbReference type="ChEBI" id="CHEBI:173112"/>
        <dbReference type="EC" id="2.7.7.7"/>
    </reaction>
</comment>
<keyword evidence="7" id="KW-1185">Reference proteome</keyword>
<evidence type="ECO:0000256" key="4">
    <source>
        <dbReference type="HAMAP-Rule" id="MF_01113"/>
    </source>
</evidence>
<keyword evidence="4 6" id="KW-0548">Nucleotidyltransferase</keyword>
<accession>A0ABV2TC86</accession>
<feature type="binding site" evidence="4">
    <location>
        <position position="105"/>
    </location>
    <ligand>
        <name>Mg(2+)</name>
        <dbReference type="ChEBI" id="CHEBI:18420"/>
    </ligand>
</feature>
<dbReference type="PANTHER" id="PTHR11076:SF33">
    <property type="entry name" value="DNA POLYMERASE KAPPA"/>
    <property type="match status" value="1"/>
</dbReference>
<dbReference type="InterPro" id="IPR050116">
    <property type="entry name" value="DNA_polymerase-Y"/>
</dbReference>
<proteinExistence type="inferred from homology"/>
<sequence length="386" mass="42959">MTAGERRIAHFDLDTFFVSVERKHDRRLNGVPVIVGGGTRGVVASCSYEARVFGVRSGMSMRQARVLCPDAIVVSGDHELYSKESRLVTQVIADSAPLYEKASIDEFYMDVSGMGTYCSSARKFLTELKGKIHQHTGLPITYALASNKLVSKVATNEVKPNGKAEIFFGEEKSYLAPLRVEKMPGIGEKTSLVLKDWGIKTIKLLSETPVEILTHKFGKAGSDMSRKANGIDESPVIPFSEQKSISTEATYDNDTIDVQFLRGQLIRMTEKISFELRQQAKLTGCVTVKIKYADFTTVTKQCSIGYTASDDVLISTAKDLFDRLYDRRILVRLVGIRYSDLVAGHPQISLFEQTQETVRLYQTLDEIRKKFGAGAVMRAIGVEKKK</sequence>
<dbReference type="InterPro" id="IPR001126">
    <property type="entry name" value="UmuC"/>
</dbReference>
<comment type="subunit">
    <text evidence="4">Monomer.</text>
</comment>
<evidence type="ECO:0000313" key="6">
    <source>
        <dbReference type="EMBL" id="MET7000651.1"/>
    </source>
</evidence>
<dbReference type="EC" id="2.7.7.7" evidence="4"/>
<dbReference type="Pfam" id="PF00817">
    <property type="entry name" value="IMS"/>
    <property type="match status" value="1"/>
</dbReference>
<dbReference type="PANTHER" id="PTHR11076">
    <property type="entry name" value="DNA REPAIR POLYMERASE UMUC / TRANSFERASE FAMILY MEMBER"/>
    <property type="match status" value="1"/>
</dbReference>
<feature type="active site" evidence="4">
    <location>
        <position position="106"/>
    </location>
</feature>
<comment type="caution">
    <text evidence="6">The sequence shown here is derived from an EMBL/GenBank/DDBJ whole genome shotgun (WGS) entry which is preliminary data.</text>
</comment>
<protein>
    <recommendedName>
        <fullName evidence="4">DNA polymerase IV</fullName>
        <shortName evidence="4">Pol IV</shortName>
        <ecNumber evidence="4">2.7.7.7</ecNumber>
    </recommendedName>
</protein>
<gene>
    <name evidence="4 6" type="primary">dinB</name>
    <name evidence="6" type="ORF">ABR189_24925</name>
</gene>
<keyword evidence="4" id="KW-0963">Cytoplasm</keyword>
<dbReference type="RefSeq" id="WP_354663205.1">
    <property type="nucleotide sequence ID" value="NZ_JBEXAC010000002.1"/>
</dbReference>
<dbReference type="InterPro" id="IPR017961">
    <property type="entry name" value="DNA_pol_Y-fam_little_finger"/>
</dbReference>
<keyword evidence="4" id="KW-0235">DNA replication</keyword>
<dbReference type="Gene3D" id="3.30.1490.100">
    <property type="entry name" value="DNA polymerase, Y-family, little finger domain"/>
    <property type="match status" value="1"/>
</dbReference>
<dbReference type="SUPFAM" id="SSF100879">
    <property type="entry name" value="Lesion bypass DNA polymerase (Y-family), little finger domain"/>
    <property type="match status" value="1"/>
</dbReference>
<comment type="function">
    <text evidence="4">Poorly processive, error-prone DNA polymerase involved in untargeted mutagenesis. Copies undamaged DNA at stalled replication forks, which arise in vivo from mismatched or misaligned primer ends. These misaligned primers can be extended by PolIV. Exhibits no 3'-5' exonuclease (proofreading) activity. May be involved in translesional synthesis, in conjunction with the beta clamp from PolIII.</text>
</comment>
<dbReference type="InterPro" id="IPR043502">
    <property type="entry name" value="DNA/RNA_pol_sf"/>
</dbReference>
<keyword evidence="4" id="KW-0234">DNA repair</keyword>
<dbReference type="EMBL" id="JBEXAC010000002">
    <property type="protein sequence ID" value="MET7000651.1"/>
    <property type="molecule type" value="Genomic_DNA"/>
</dbReference>
<dbReference type="GO" id="GO:0003887">
    <property type="term" value="F:DNA-directed DNA polymerase activity"/>
    <property type="evidence" value="ECO:0007669"/>
    <property type="project" value="UniProtKB-EC"/>
</dbReference>
<dbReference type="InterPro" id="IPR043128">
    <property type="entry name" value="Rev_trsase/Diguanyl_cyclase"/>
</dbReference>
<feature type="site" description="Substrate discrimination" evidence="4">
    <location>
        <position position="17"/>
    </location>
</feature>
<comment type="cofactor">
    <cofactor evidence="4">
        <name>Mg(2+)</name>
        <dbReference type="ChEBI" id="CHEBI:18420"/>
    </cofactor>
    <text evidence="4">Binds 2 magnesium ions per subunit.</text>
</comment>
<keyword evidence="3 4" id="KW-0239">DNA-directed DNA polymerase</keyword>
<keyword evidence="2 4" id="KW-0515">Mutator protein</keyword>
<evidence type="ECO:0000313" key="7">
    <source>
        <dbReference type="Proteomes" id="UP001549749"/>
    </source>
</evidence>
<dbReference type="PROSITE" id="PS50173">
    <property type="entry name" value="UMUC"/>
    <property type="match status" value="1"/>
</dbReference>
<evidence type="ECO:0000256" key="2">
    <source>
        <dbReference type="ARBA" id="ARBA00022457"/>
    </source>
</evidence>
<keyword evidence="4" id="KW-0238">DNA-binding</keyword>
<feature type="domain" description="UmuC" evidence="5">
    <location>
        <begin position="8"/>
        <end position="187"/>
    </location>
</feature>
<reference evidence="6 7" key="1">
    <citation type="submission" date="2024-06" db="EMBL/GenBank/DDBJ databases">
        <title>Chitinophaga defluvii sp. nov., isolated from municipal sewage.</title>
        <authorList>
            <person name="Zhang L."/>
        </authorList>
    </citation>
    <scope>NUCLEOTIDE SEQUENCE [LARGE SCALE GENOMIC DNA]</scope>
    <source>
        <strain evidence="6 7">H8</strain>
    </source>
</reference>
<evidence type="ECO:0000256" key="3">
    <source>
        <dbReference type="ARBA" id="ARBA00022932"/>
    </source>
</evidence>
<comment type="subcellular location">
    <subcellularLocation>
        <location evidence="4">Cytoplasm</location>
    </subcellularLocation>
</comment>
<comment type="similarity">
    <text evidence="1 4">Belongs to the DNA polymerase type-Y family.</text>
</comment>
<keyword evidence="4 6" id="KW-0808">Transferase</keyword>
<evidence type="ECO:0000259" key="5">
    <source>
        <dbReference type="PROSITE" id="PS50173"/>
    </source>
</evidence>
<evidence type="ECO:0000256" key="1">
    <source>
        <dbReference type="ARBA" id="ARBA00010945"/>
    </source>
</evidence>
<feature type="binding site" evidence="4">
    <location>
        <position position="12"/>
    </location>
    <ligand>
        <name>Mg(2+)</name>
        <dbReference type="ChEBI" id="CHEBI:18420"/>
    </ligand>
</feature>
<keyword evidence="4" id="KW-0227">DNA damage</keyword>
<dbReference type="Proteomes" id="UP001549749">
    <property type="component" value="Unassembled WGS sequence"/>
</dbReference>
<organism evidence="6 7">
    <name type="scientific">Chitinophaga defluvii</name>
    <dbReference type="NCBI Taxonomy" id="3163343"/>
    <lineage>
        <taxon>Bacteria</taxon>
        <taxon>Pseudomonadati</taxon>
        <taxon>Bacteroidota</taxon>
        <taxon>Chitinophagia</taxon>
        <taxon>Chitinophagales</taxon>
        <taxon>Chitinophagaceae</taxon>
        <taxon>Chitinophaga</taxon>
    </lineage>
</organism>
<dbReference type="HAMAP" id="MF_01113">
    <property type="entry name" value="DNApol_IV"/>
    <property type="match status" value="1"/>
</dbReference>
<keyword evidence="4" id="KW-0460">Magnesium</keyword>
<dbReference type="Gene3D" id="3.40.1170.60">
    <property type="match status" value="1"/>
</dbReference>
<dbReference type="NCBIfam" id="NF002677">
    <property type="entry name" value="PRK02406.1"/>
    <property type="match status" value="1"/>
</dbReference>
<keyword evidence="4" id="KW-0479">Metal-binding</keyword>
<dbReference type="InterPro" id="IPR022880">
    <property type="entry name" value="DNApol_IV"/>
</dbReference>